<feature type="non-terminal residue" evidence="2">
    <location>
        <position position="1"/>
    </location>
</feature>
<feature type="compositionally biased region" description="Basic and acidic residues" evidence="1">
    <location>
        <begin position="194"/>
        <end position="213"/>
    </location>
</feature>
<evidence type="ECO:0000313" key="2">
    <source>
        <dbReference type="EMBL" id="CAF4667000.1"/>
    </source>
</evidence>
<accession>A0A821GEB3</accession>
<evidence type="ECO:0000313" key="3">
    <source>
        <dbReference type="Proteomes" id="UP000663873"/>
    </source>
</evidence>
<gene>
    <name evidence="2" type="ORF">UJA718_LOCUS34552</name>
</gene>
<organism evidence="2 3">
    <name type="scientific">Rotaria socialis</name>
    <dbReference type="NCBI Taxonomy" id="392032"/>
    <lineage>
        <taxon>Eukaryota</taxon>
        <taxon>Metazoa</taxon>
        <taxon>Spiralia</taxon>
        <taxon>Gnathifera</taxon>
        <taxon>Rotifera</taxon>
        <taxon>Eurotatoria</taxon>
        <taxon>Bdelloidea</taxon>
        <taxon>Philodinida</taxon>
        <taxon>Philodinidae</taxon>
        <taxon>Rotaria</taxon>
    </lineage>
</organism>
<feature type="compositionally biased region" description="Low complexity" evidence="1">
    <location>
        <begin position="217"/>
        <end position="247"/>
    </location>
</feature>
<feature type="region of interest" description="Disordered" evidence="1">
    <location>
        <begin position="188"/>
        <end position="247"/>
    </location>
</feature>
<keyword evidence="3" id="KW-1185">Reference proteome</keyword>
<proteinExistence type="predicted"/>
<protein>
    <submittedName>
        <fullName evidence="2">Uncharacterized protein</fullName>
    </submittedName>
</protein>
<sequence length="247" mass="28859">MAPKDFVNIDWNYFYYHLIKMDNEHEEEKEATNLTNGQRASSLDSLEQTDLISTTSESLRFISGYHKWINTDDRIRVDKLIDYDHQNSNQTDIMLSTDDHNSIQQNTLSANDIDIMFKTHSENEEDEDNYENSLSHMDISLNHFDVQNQNNDGRLEQSFRDETFSSILSNVYQTDKLNLNSQTLEIEMDNGDNNSEKTNEYSQHRNNHDESYRRNRQANGASNNDNNTNNSDDGNRSNPNRNNNNSR</sequence>
<dbReference type="Proteomes" id="UP000663873">
    <property type="component" value="Unassembled WGS sequence"/>
</dbReference>
<evidence type="ECO:0000256" key="1">
    <source>
        <dbReference type="SAM" id="MobiDB-lite"/>
    </source>
</evidence>
<dbReference type="EMBL" id="CAJOBP010031412">
    <property type="protein sequence ID" value="CAF4667000.1"/>
    <property type="molecule type" value="Genomic_DNA"/>
</dbReference>
<name>A0A821GEB3_9BILA</name>
<comment type="caution">
    <text evidence="2">The sequence shown here is derived from an EMBL/GenBank/DDBJ whole genome shotgun (WGS) entry which is preliminary data.</text>
</comment>
<dbReference type="AlphaFoldDB" id="A0A821GEB3"/>
<reference evidence="2" key="1">
    <citation type="submission" date="2021-02" db="EMBL/GenBank/DDBJ databases">
        <authorList>
            <person name="Nowell W R."/>
        </authorList>
    </citation>
    <scope>NUCLEOTIDE SEQUENCE</scope>
</reference>